<organism evidence="1 2">
    <name type="scientific">Shewanella oneidensis (strain ATCC 700550 / JCM 31522 / CIP 106686 / LMG 19005 / NCIMB 14063 / MR-1)</name>
    <dbReference type="NCBI Taxonomy" id="211586"/>
    <lineage>
        <taxon>Bacteria</taxon>
        <taxon>Pseudomonadati</taxon>
        <taxon>Pseudomonadota</taxon>
        <taxon>Gammaproteobacteria</taxon>
        <taxon>Alteromonadales</taxon>
        <taxon>Shewanellaceae</taxon>
        <taxon>Shewanella</taxon>
    </lineage>
</organism>
<reference evidence="1 2" key="3">
    <citation type="journal article" date="2008" name="Appl. Environ. Microbiol.">
        <title>Identification of mobile elements and pseudogenes in the Shewanella oneidensis MR-1 genome.</title>
        <authorList>
            <person name="Romine M.F."/>
            <person name="Carlson T.S."/>
            <person name="Norbeck A.D."/>
            <person name="McCue L.A."/>
            <person name="Lipton M.S."/>
        </authorList>
    </citation>
    <scope>NUCLEOTIDE SEQUENCE [LARGE SCALE GENOMIC DNA]</scope>
    <source>
        <strain evidence="2">ATCC 700550 / JCM 31522 / CIP 106686 / LMG 19005 / NCIMB 14063 / MR-1</strain>
    </source>
</reference>
<evidence type="ECO:0000313" key="1">
    <source>
        <dbReference type="EMBL" id="AAN56007.2"/>
    </source>
</evidence>
<accession>Q8ECX7</accession>
<keyword evidence="2" id="KW-1185">Reference proteome</keyword>
<dbReference type="Proteomes" id="UP000008186">
    <property type="component" value="Chromosome"/>
</dbReference>
<reference evidence="1 2" key="1">
    <citation type="journal article" date="2002" name="Nat. Biotechnol.">
        <title>Genome sequence of the dissimilatory metal ion-reducing bacterium Shewanella oneidensis.</title>
        <authorList>
            <person name="Heidelberg J.F."/>
            <person name="Paulsen I.T."/>
            <person name="Nelson K.E."/>
            <person name="Gaidos E.J."/>
            <person name="Nelson W.C."/>
            <person name="Read T.D."/>
            <person name="Eisen J.A."/>
            <person name="Seshadri R."/>
            <person name="Ward N."/>
            <person name="Methe B."/>
            <person name="Clayton R.A."/>
            <person name="Meyer T."/>
            <person name="Tsapin A."/>
            <person name="Scott J."/>
            <person name="Beanan M."/>
            <person name="Brinkac L."/>
            <person name="Daugherty S."/>
            <person name="DeBoy R.T."/>
            <person name="Dodson R.J."/>
            <person name="Durkin A.S."/>
            <person name="Haft D.H."/>
            <person name="Kolonay J.F."/>
            <person name="Madupu R."/>
            <person name="Peterson J.D."/>
            <person name="Umayam L.A."/>
            <person name="White O."/>
            <person name="Wolf A.M."/>
            <person name="Vamathevan J."/>
            <person name="Weidman J."/>
            <person name="Impraim M."/>
            <person name="Lee K."/>
            <person name="Berry K."/>
            <person name="Lee C."/>
            <person name="Mueller J."/>
            <person name="Khouri H."/>
            <person name="Gill J."/>
            <person name="Utterback T.R."/>
            <person name="McDonald L.A."/>
            <person name="Feldblyum T.V."/>
            <person name="Smith H.O."/>
            <person name="Venter J.C."/>
            <person name="Nealson K.H."/>
            <person name="Fraser C.M."/>
        </authorList>
    </citation>
    <scope>NUCLEOTIDE SEQUENCE [LARGE SCALE GENOMIC DNA]</scope>
    <source>
        <strain evidence="2">ATCC 700550 / JCM 31522 / CIP 106686 / LMG 19005 / NCIMB 14063 / MR-1</strain>
    </source>
</reference>
<reference evidence="1 2" key="4">
    <citation type="journal article" date="2011" name="BMC Genomics">
        <title>Genome-wide protein localization prediction strategies for gram negative bacteria.</title>
        <authorList>
            <person name="Romine M.F."/>
        </authorList>
    </citation>
    <scope>NUCLEOTIDE SEQUENCE [LARGE SCALE GENOMIC DNA]</scope>
    <source>
        <strain evidence="2">ATCC 700550 / JCM 31522 / CIP 106686 / LMG 19005 / NCIMB 14063 / MR-1</strain>
    </source>
</reference>
<evidence type="ECO:0000313" key="2">
    <source>
        <dbReference type="Proteomes" id="UP000008186"/>
    </source>
</evidence>
<sequence>MKAQQPDFIDLVLMLLAKLIPFDLF</sequence>
<name>Q8ECX7_SHEON</name>
<dbReference type="EMBL" id="AE014299">
    <property type="protein sequence ID" value="AAN56007.2"/>
    <property type="molecule type" value="Genomic_DNA"/>
</dbReference>
<reference evidence="1 2" key="2">
    <citation type="journal article" date="2005" name="Proteomics">
        <title>Global detection and characterization of hypothetical proteins in Shewanella oneidensis MR-1 using LC-MS based proteomics.</title>
        <authorList>
            <person name="Elias D.A."/>
            <person name="Monroe M.E."/>
            <person name="Marshall M.J."/>
            <person name="Romine M.F."/>
            <person name="Belieav A.S."/>
            <person name="Fredrickson J.K."/>
            <person name="Anderson G.A."/>
            <person name="Smith R.D."/>
            <person name="Lipton M.S."/>
        </authorList>
    </citation>
    <scope>NUCLEOTIDE SEQUENCE [LARGE SCALE GENOMIC DNA]</scope>
    <source>
        <strain evidence="2">ATCC 700550 / JCM 31522 / CIP 106686 / LMG 19005 / NCIMB 14063 / MR-1</strain>
    </source>
</reference>
<dbReference type="BioCyc" id="SONE211586:G1GMP-2770-MONOMER"/>
<proteinExistence type="predicted"/>
<dbReference type="HOGENOM" id="CLU_221412_0_0_6"/>
<gene>
    <name evidence="1" type="ordered locus">SO_2995</name>
</gene>
<dbReference type="AlphaFoldDB" id="Q8ECX7"/>
<dbReference type="KEGG" id="son:SO_2995"/>
<protein>
    <submittedName>
        <fullName evidence="1">Lambda phage uncharacterized protein</fullName>
    </submittedName>
</protein>
<dbReference type="PATRIC" id="fig|211586.12.peg.2891"/>
<dbReference type="PaxDb" id="211586-SO_2995"/>
<dbReference type="STRING" id="211586.SO_2995"/>